<keyword evidence="2" id="KW-0812">Transmembrane</keyword>
<reference evidence="4" key="2">
    <citation type="submission" date="2016-07" db="EMBL/GenBank/DDBJ databases">
        <authorList>
            <person name="Wan K."/>
            <person name="Booth B."/>
            <person name="Spirohn K."/>
            <person name="Hao T."/>
            <person name="Hu Y."/>
            <person name="Calderwood M."/>
            <person name="Hill D."/>
            <person name="Mohr S."/>
            <person name="Vidal M."/>
            <person name="Celniker S."/>
            <person name="Perrimon N."/>
        </authorList>
    </citation>
    <scope>NUCLEOTIDE SEQUENCE</scope>
    <source>
        <strain evidence="4">10N.286.54.F3</strain>
    </source>
</reference>
<dbReference type="Gene3D" id="3.30.700.10">
    <property type="entry name" value="Glycoprotein, Type 4 Pilin"/>
    <property type="match status" value="1"/>
</dbReference>
<feature type="transmembrane region" description="Helical" evidence="2">
    <location>
        <begin position="7"/>
        <end position="28"/>
    </location>
</feature>
<dbReference type="GO" id="GO:0015627">
    <property type="term" value="C:type II protein secretion system complex"/>
    <property type="evidence" value="ECO:0007669"/>
    <property type="project" value="InterPro"/>
</dbReference>
<organism evidence="4 5">
    <name type="scientific">Vibrio splendidus</name>
    <dbReference type="NCBI Taxonomy" id="29497"/>
    <lineage>
        <taxon>Bacteria</taxon>
        <taxon>Pseudomonadati</taxon>
        <taxon>Pseudomonadota</taxon>
        <taxon>Gammaproteobacteria</taxon>
        <taxon>Vibrionales</taxon>
        <taxon>Vibrionaceae</taxon>
        <taxon>Vibrio</taxon>
    </lineage>
</organism>
<dbReference type="EMBL" id="JAKMYX010000036">
    <property type="protein sequence ID" value="MDH5921612.1"/>
    <property type="molecule type" value="Genomic_DNA"/>
</dbReference>
<gene>
    <name evidence="4" type="ORF">BCV19_22800</name>
    <name evidence="3" type="ORF">L8R85_11310</name>
</gene>
<evidence type="ECO:0000313" key="4">
    <source>
        <dbReference type="EMBL" id="PMF32366.1"/>
    </source>
</evidence>
<evidence type="ECO:0000256" key="1">
    <source>
        <dbReference type="ARBA" id="ARBA00022481"/>
    </source>
</evidence>
<keyword evidence="2" id="KW-0472">Membrane</keyword>
<dbReference type="Proteomes" id="UP001159663">
    <property type="component" value="Unassembled WGS sequence"/>
</dbReference>
<name>A0A2N7CJL9_VIBSP</name>
<reference evidence="5" key="1">
    <citation type="submission" date="2016-07" db="EMBL/GenBank/DDBJ databases">
        <title>Nontailed viruses are major unrecognized killers of bacteria in the ocean.</title>
        <authorList>
            <person name="Kauffman K."/>
            <person name="Hussain F."/>
            <person name="Yang J."/>
            <person name="Arevalo P."/>
            <person name="Brown J."/>
            <person name="Cutler M."/>
            <person name="Kelly L."/>
            <person name="Polz M.F."/>
        </authorList>
    </citation>
    <scope>NUCLEOTIDE SEQUENCE [LARGE SCALE GENOMIC DNA]</scope>
    <source>
        <strain evidence="5">10N.286.54.F3</strain>
    </source>
</reference>
<dbReference type="PANTHER" id="PTHR30093">
    <property type="entry name" value="GENERAL SECRETION PATHWAY PROTEIN G"/>
    <property type="match status" value="1"/>
</dbReference>
<evidence type="ECO:0000256" key="2">
    <source>
        <dbReference type="SAM" id="Phobius"/>
    </source>
</evidence>
<reference evidence="3" key="4">
    <citation type="submission" date="2022-01" db="EMBL/GenBank/DDBJ databases">
        <title>Vibrio aestuarianus Clade A and Clade B isolates are associated with Pacific oyster (Crassostrea gigas) disease outbreaks across Ireland.</title>
        <authorList>
            <person name="Coyle N."/>
            <person name="O'Toole C."/>
            <person name="Thomas J.C.L."/>
            <person name="Ryder D."/>
            <person name="Cheslett D."/>
            <person name="Feist S."/>
            <person name="Bean T."/>
            <person name="Joseph A."/>
            <person name="Waina A."/>
            <person name="Feil E."/>
            <person name="Verner-Jeffreys D.W."/>
        </authorList>
    </citation>
    <scope>NUCLEOTIDE SEQUENCE</scope>
    <source>
        <strain evidence="3">S/17/14 A</strain>
    </source>
</reference>
<dbReference type="GeneID" id="72398699"/>
<dbReference type="SUPFAM" id="SSF54523">
    <property type="entry name" value="Pili subunits"/>
    <property type="match status" value="1"/>
</dbReference>
<keyword evidence="1" id="KW-0488">Methylation</keyword>
<keyword evidence="2" id="KW-1133">Transmembrane helix</keyword>
<accession>A0A2N7CJL9</accession>
<dbReference type="Pfam" id="PF07963">
    <property type="entry name" value="N_methyl"/>
    <property type="match status" value="1"/>
</dbReference>
<proteinExistence type="predicted"/>
<dbReference type="AlphaFoldDB" id="A0A2N7CJL9"/>
<comment type="caution">
    <text evidence="4">The sequence shown here is derived from an EMBL/GenBank/DDBJ whole genome shotgun (WGS) entry which is preliminary data.</text>
</comment>
<dbReference type="InterPro" id="IPR012902">
    <property type="entry name" value="N_methyl_site"/>
</dbReference>
<dbReference type="PRINTS" id="PR00813">
    <property type="entry name" value="BCTERIALGSPG"/>
</dbReference>
<dbReference type="EMBL" id="MCSW01000034">
    <property type="protein sequence ID" value="PMF32366.1"/>
    <property type="molecule type" value="Genomic_DNA"/>
</dbReference>
<dbReference type="InterPro" id="IPR045584">
    <property type="entry name" value="Pilin-like"/>
</dbReference>
<reference evidence="4" key="3">
    <citation type="journal article" date="2018" name="Nature">
        <title>A major lineage of non-tailed dsDNA viruses as unrecognized killers of marine bacteria.</title>
        <authorList>
            <person name="Kauffman K.M."/>
            <person name="Hussain F.A."/>
            <person name="Yang J."/>
            <person name="Arevalo P."/>
            <person name="Brown J.M."/>
            <person name="Chang W.K."/>
            <person name="VanInsberghe D."/>
            <person name="Elsherbini J."/>
            <person name="Sharma R.S."/>
            <person name="Cutler M.B."/>
            <person name="Kelly L."/>
            <person name="Polz M.F."/>
        </authorList>
    </citation>
    <scope>NUCLEOTIDE SEQUENCE</scope>
    <source>
        <strain evidence="4">10N.286.54.F3</strain>
    </source>
</reference>
<sequence length="184" mass="20403">MKSRSQGFTLLELIVVIVILGVLAVTAAPRFLGVQRDAHEALAQGAFSAFRNSIDMYHSQWLVDGEPAFDQVVNYGEGDVYPSETGFPISVREQPPTGDPQVEGDQCVALWNSLIDSDLVARSQYDTGFILPSDEAIVSWYTGTPECYYYYTPSFTTSERLPILYYSPITGEVRVTREMANTAP</sequence>
<dbReference type="InterPro" id="IPR000983">
    <property type="entry name" value="Bac_GSPG_pilin"/>
</dbReference>
<evidence type="ECO:0000313" key="5">
    <source>
        <dbReference type="Proteomes" id="UP000235405"/>
    </source>
</evidence>
<dbReference type="PANTHER" id="PTHR30093:SF7">
    <property type="entry name" value="MSHA MAJOR PILIN SUBUNIT MSHA"/>
    <property type="match status" value="1"/>
</dbReference>
<dbReference type="RefSeq" id="WP_102481761.1">
    <property type="nucleotide sequence ID" value="NZ_CAWQBB010000003.1"/>
</dbReference>
<dbReference type="GO" id="GO:0015628">
    <property type="term" value="P:protein secretion by the type II secretion system"/>
    <property type="evidence" value="ECO:0007669"/>
    <property type="project" value="InterPro"/>
</dbReference>
<dbReference type="Proteomes" id="UP000235405">
    <property type="component" value="Unassembled WGS sequence"/>
</dbReference>
<dbReference type="PROSITE" id="PS00409">
    <property type="entry name" value="PROKAR_NTER_METHYL"/>
    <property type="match status" value="1"/>
</dbReference>
<dbReference type="NCBIfam" id="TIGR02532">
    <property type="entry name" value="IV_pilin_GFxxxE"/>
    <property type="match status" value="1"/>
</dbReference>
<evidence type="ECO:0000313" key="3">
    <source>
        <dbReference type="EMBL" id="MDH5921612.1"/>
    </source>
</evidence>
<protein>
    <submittedName>
        <fullName evidence="4">Methylation site containing protein</fullName>
    </submittedName>
    <submittedName>
        <fullName evidence="3">Type II secretion system GspH family protein</fullName>
    </submittedName>
</protein>